<organism evidence="6 7">
    <name type="scientific">Massilia aquatica</name>
    <dbReference type="NCBI Taxonomy" id="2609000"/>
    <lineage>
        <taxon>Bacteria</taxon>
        <taxon>Pseudomonadati</taxon>
        <taxon>Pseudomonadota</taxon>
        <taxon>Betaproteobacteria</taxon>
        <taxon>Burkholderiales</taxon>
        <taxon>Oxalobacteraceae</taxon>
        <taxon>Telluria group</taxon>
        <taxon>Massilia</taxon>
    </lineage>
</organism>
<dbReference type="InterPro" id="IPR029787">
    <property type="entry name" value="Nucleotide_cyclase"/>
</dbReference>
<feature type="coiled-coil region" evidence="2">
    <location>
        <begin position="127"/>
        <end position="183"/>
    </location>
</feature>
<dbReference type="PANTHER" id="PTHR44757:SF2">
    <property type="entry name" value="BIOFILM ARCHITECTURE MAINTENANCE PROTEIN MBAA"/>
    <property type="match status" value="1"/>
</dbReference>
<dbReference type="SUPFAM" id="SSF141868">
    <property type="entry name" value="EAL domain-like"/>
    <property type="match status" value="1"/>
</dbReference>
<evidence type="ECO:0000256" key="1">
    <source>
        <dbReference type="PROSITE-ProRule" id="PRU00169"/>
    </source>
</evidence>
<dbReference type="PROSITE" id="PS50110">
    <property type="entry name" value="RESPONSE_REGULATORY"/>
    <property type="match status" value="1"/>
</dbReference>
<dbReference type="InterPro" id="IPR001789">
    <property type="entry name" value="Sig_transdc_resp-reg_receiver"/>
</dbReference>
<dbReference type="SMART" id="SM00267">
    <property type="entry name" value="GGDEF"/>
    <property type="match status" value="1"/>
</dbReference>
<dbReference type="InterPro" id="IPR011006">
    <property type="entry name" value="CheY-like_superfamily"/>
</dbReference>
<name>A0ABX0MKU6_9BURK</name>
<dbReference type="InterPro" id="IPR000160">
    <property type="entry name" value="GGDEF_dom"/>
</dbReference>
<dbReference type="InterPro" id="IPR043128">
    <property type="entry name" value="Rev_trsase/Diguanyl_cyclase"/>
</dbReference>
<dbReference type="PANTHER" id="PTHR44757">
    <property type="entry name" value="DIGUANYLATE CYCLASE DGCP"/>
    <property type="match status" value="1"/>
</dbReference>
<dbReference type="CDD" id="cd01948">
    <property type="entry name" value="EAL"/>
    <property type="match status" value="1"/>
</dbReference>
<gene>
    <name evidence="6" type="ORF">F1609_21960</name>
</gene>
<evidence type="ECO:0000313" key="7">
    <source>
        <dbReference type="Proteomes" id="UP000819052"/>
    </source>
</evidence>
<feature type="domain" description="GGDEF" evidence="5">
    <location>
        <begin position="211"/>
        <end position="344"/>
    </location>
</feature>
<evidence type="ECO:0000259" key="3">
    <source>
        <dbReference type="PROSITE" id="PS50110"/>
    </source>
</evidence>
<sequence>MIPKVLLVNDDAASLLALESLLSEATRAQHYQLLKASSGHEALRMVLTHDFAVILLDANMPGMDGFETAEAIHSHPRSCAVPIIFITAHYGDERHRLEAYSKGAADYLFTPVIPQVLQTKVAVFVDLTRKNLELQAKTRELSLLNQDLRVQRVQDLERINRALEQEVAERKVAEQRAQALSIRDPLTNLVNRRSLIAQLEHAVAAADRHGGEFALLFLDLDRFKQINDTLGHEVGDELLRQVAARLLAAVRVSDVVARLGGDEFVVLLEGRGAGANAARVARKIEQAHTRPFEINGQRIATSTSIGIGLYPQDANSAAQLMKNADTAMYHAKQHRRGSIEFFREELNTRERERAQWVAELHAALEGRQFELLFQPRAALPDGAVVAVEALLYWRHPRHGLIAAARFLPDVADNLLLEQVCEWMLGAACAEVAAWRAASSPAAAQVAQVVMAVDLALLQIRPELAARVLAHLRGCKLLAGWLELEIPEHLLFDTRDSAAVLHELKAAGVRLTVDDFGSAGAALAMLRDLPLDAIKIDRAFVRAIGIDRGTDMAAAIVHLGRALGLRVLAQGVHTTEQLAVLKSLGCDEYQGELLSPPLPAAAMLALLQARTTHQITSLNPHQAALSTPKKRGQSR</sequence>
<dbReference type="Gene3D" id="3.20.20.450">
    <property type="entry name" value="EAL domain"/>
    <property type="match status" value="1"/>
</dbReference>
<evidence type="ECO:0000256" key="2">
    <source>
        <dbReference type="SAM" id="Coils"/>
    </source>
</evidence>
<feature type="modified residue" description="4-aspartylphosphate" evidence="1">
    <location>
        <position position="57"/>
    </location>
</feature>
<keyword evidence="1" id="KW-0597">Phosphoprotein</keyword>
<dbReference type="Pfam" id="PF00990">
    <property type="entry name" value="GGDEF"/>
    <property type="match status" value="1"/>
</dbReference>
<dbReference type="CDD" id="cd01949">
    <property type="entry name" value="GGDEF"/>
    <property type="match status" value="1"/>
</dbReference>
<evidence type="ECO:0000313" key="6">
    <source>
        <dbReference type="EMBL" id="NHZ42816.1"/>
    </source>
</evidence>
<dbReference type="SUPFAM" id="SSF55073">
    <property type="entry name" value="Nucleotide cyclase"/>
    <property type="match status" value="1"/>
</dbReference>
<dbReference type="Pfam" id="PF00563">
    <property type="entry name" value="EAL"/>
    <property type="match status" value="1"/>
</dbReference>
<feature type="domain" description="Response regulatory" evidence="3">
    <location>
        <begin position="4"/>
        <end position="125"/>
    </location>
</feature>
<dbReference type="SUPFAM" id="SSF52172">
    <property type="entry name" value="CheY-like"/>
    <property type="match status" value="1"/>
</dbReference>
<dbReference type="EMBL" id="VVIW01000015">
    <property type="protein sequence ID" value="NHZ42816.1"/>
    <property type="molecule type" value="Genomic_DNA"/>
</dbReference>
<dbReference type="InterPro" id="IPR052155">
    <property type="entry name" value="Biofilm_reg_signaling"/>
</dbReference>
<proteinExistence type="predicted"/>
<dbReference type="InterPro" id="IPR035919">
    <property type="entry name" value="EAL_sf"/>
</dbReference>
<dbReference type="InterPro" id="IPR001633">
    <property type="entry name" value="EAL_dom"/>
</dbReference>
<protein>
    <submittedName>
        <fullName evidence="6">EAL domain-containing protein</fullName>
    </submittedName>
</protein>
<dbReference type="NCBIfam" id="TIGR00254">
    <property type="entry name" value="GGDEF"/>
    <property type="match status" value="1"/>
</dbReference>
<dbReference type="PROSITE" id="PS50883">
    <property type="entry name" value="EAL"/>
    <property type="match status" value="1"/>
</dbReference>
<dbReference type="Proteomes" id="UP000819052">
    <property type="component" value="Unassembled WGS sequence"/>
</dbReference>
<evidence type="ECO:0000259" key="4">
    <source>
        <dbReference type="PROSITE" id="PS50883"/>
    </source>
</evidence>
<dbReference type="Pfam" id="PF00072">
    <property type="entry name" value="Response_reg"/>
    <property type="match status" value="1"/>
</dbReference>
<reference evidence="6 7" key="1">
    <citation type="submission" date="2019-09" db="EMBL/GenBank/DDBJ databases">
        <title>Taxonomy of Antarctic Massilia spp.: description of Massilia rubra sp. nov., Massilia aquatica sp. nov., Massilia mucilaginosa sp. nov., Massilia frigida sp. nov. isolated from streams, lakes and regoliths.</title>
        <authorList>
            <person name="Holochova P."/>
            <person name="Sedlacek I."/>
            <person name="Kralova S."/>
            <person name="Maslanova I."/>
            <person name="Busse H.-J."/>
            <person name="Stankova E."/>
            <person name="Vrbovska V."/>
            <person name="Kovarovic V."/>
            <person name="Bartak M."/>
            <person name="Svec P."/>
            <person name="Pantucek R."/>
        </authorList>
    </citation>
    <scope>NUCLEOTIDE SEQUENCE [LARGE SCALE GENOMIC DNA]</scope>
    <source>
        <strain evidence="6 7">CCM 8693</strain>
    </source>
</reference>
<dbReference type="SMART" id="SM00448">
    <property type="entry name" value="REC"/>
    <property type="match status" value="1"/>
</dbReference>
<dbReference type="Gene3D" id="3.30.70.270">
    <property type="match status" value="1"/>
</dbReference>
<evidence type="ECO:0000259" key="5">
    <source>
        <dbReference type="PROSITE" id="PS50887"/>
    </source>
</evidence>
<accession>A0ABX0MKU6</accession>
<dbReference type="Gene3D" id="3.40.50.2300">
    <property type="match status" value="1"/>
</dbReference>
<comment type="caution">
    <text evidence="6">The sequence shown here is derived from an EMBL/GenBank/DDBJ whole genome shotgun (WGS) entry which is preliminary data.</text>
</comment>
<dbReference type="SMART" id="SM00052">
    <property type="entry name" value="EAL"/>
    <property type="match status" value="1"/>
</dbReference>
<keyword evidence="7" id="KW-1185">Reference proteome</keyword>
<keyword evidence="2" id="KW-0175">Coiled coil</keyword>
<dbReference type="PROSITE" id="PS50887">
    <property type="entry name" value="GGDEF"/>
    <property type="match status" value="1"/>
</dbReference>
<feature type="domain" description="EAL" evidence="4">
    <location>
        <begin position="353"/>
        <end position="610"/>
    </location>
</feature>